<dbReference type="AlphaFoldDB" id="A0A549T826"/>
<proteinExistence type="predicted"/>
<protein>
    <recommendedName>
        <fullName evidence="3">DUF2190 family protein</fullName>
    </recommendedName>
</protein>
<accession>A0A549T826</accession>
<name>A0A549T826_9HYPH</name>
<comment type="caution">
    <text evidence="1">The sequence shown here is derived from an EMBL/GenBank/DDBJ whole genome shotgun (WGS) entry which is preliminary data.</text>
</comment>
<keyword evidence="2" id="KW-1185">Reference proteome</keyword>
<evidence type="ECO:0000313" key="1">
    <source>
        <dbReference type="EMBL" id="TRL38029.1"/>
    </source>
</evidence>
<dbReference type="Proteomes" id="UP000316801">
    <property type="component" value="Unassembled WGS sequence"/>
</dbReference>
<gene>
    <name evidence="1" type="ORF">FNA46_13550</name>
</gene>
<evidence type="ECO:0008006" key="3">
    <source>
        <dbReference type="Google" id="ProtNLM"/>
    </source>
</evidence>
<sequence length="123" mass="12246">MMKLIKNFLATSAIPHRRQVKAGANDGEVALATASTDLILGVTDCPGGAVIGDRVDVVLLGETELDIGGTIAFGAFFTADAAGRGLAAAPAAGVNARTGGIMTIGAVSGDIARVLVTPSRIQG</sequence>
<evidence type="ECO:0000313" key="2">
    <source>
        <dbReference type="Proteomes" id="UP000316801"/>
    </source>
</evidence>
<organism evidence="1 2">
    <name type="scientific">Rhizobium straminoryzae</name>
    <dbReference type="NCBI Taxonomy" id="1387186"/>
    <lineage>
        <taxon>Bacteria</taxon>
        <taxon>Pseudomonadati</taxon>
        <taxon>Pseudomonadota</taxon>
        <taxon>Alphaproteobacteria</taxon>
        <taxon>Hyphomicrobiales</taxon>
        <taxon>Rhizobiaceae</taxon>
        <taxon>Rhizobium/Agrobacterium group</taxon>
        <taxon>Rhizobium</taxon>
    </lineage>
</organism>
<reference evidence="1 2" key="1">
    <citation type="submission" date="2019-07" db="EMBL/GenBank/DDBJ databases">
        <title>Ln-dependent methylotrophs.</title>
        <authorList>
            <person name="Tani A."/>
        </authorList>
    </citation>
    <scope>NUCLEOTIDE SEQUENCE [LARGE SCALE GENOMIC DNA]</scope>
    <source>
        <strain evidence="1 2">SM12</strain>
    </source>
</reference>
<dbReference type="EMBL" id="VJMG01000036">
    <property type="protein sequence ID" value="TRL38029.1"/>
    <property type="molecule type" value="Genomic_DNA"/>
</dbReference>